<gene>
    <name evidence="6" type="primary">AVEN_233894_1</name>
    <name evidence="6" type="ORF">TNCT_524291</name>
</gene>
<proteinExistence type="predicted"/>
<evidence type="ECO:0000256" key="2">
    <source>
        <dbReference type="ARBA" id="ARBA00022729"/>
    </source>
</evidence>
<reference evidence="6" key="1">
    <citation type="submission" date="2020-07" db="EMBL/GenBank/DDBJ databases">
        <title>Multicomponent nature underlies the extraordinary mechanical properties of spider dragline silk.</title>
        <authorList>
            <person name="Kono N."/>
            <person name="Nakamura H."/>
            <person name="Mori M."/>
            <person name="Yoshida Y."/>
            <person name="Ohtoshi R."/>
            <person name="Malay A.D."/>
            <person name="Moran D.A.P."/>
            <person name="Tomita M."/>
            <person name="Numata K."/>
            <person name="Arakawa K."/>
        </authorList>
    </citation>
    <scope>NUCLEOTIDE SEQUENCE</scope>
</reference>
<evidence type="ECO:0000256" key="3">
    <source>
        <dbReference type="ARBA" id="ARBA00022737"/>
    </source>
</evidence>
<feature type="region of interest" description="Disordered" evidence="4">
    <location>
        <begin position="60"/>
        <end position="84"/>
    </location>
</feature>
<keyword evidence="1" id="KW-0433">Leucine-rich repeat</keyword>
<dbReference type="InterPro" id="IPR001611">
    <property type="entry name" value="Leu-rich_rpt"/>
</dbReference>
<dbReference type="Pfam" id="PF13855">
    <property type="entry name" value="LRR_8"/>
    <property type="match status" value="1"/>
</dbReference>
<keyword evidence="3" id="KW-0677">Repeat</keyword>
<evidence type="ECO:0000313" key="6">
    <source>
        <dbReference type="EMBL" id="GFR07390.1"/>
    </source>
</evidence>
<feature type="signal peptide" evidence="5">
    <location>
        <begin position="1"/>
        <end position="16"/>
    </location>
</feature>
<evidence type="ECO:0000313" key="7">
    <source>
        <dbReference type="Proteomes" id="UP000887116"/>
    </source>
</evidence>
<evidence type="ECO:0000256" key="5">
    <source>
        <dbReference type="SAM" id="SignalP"/>
    </source>
</evidence>
<dbReference type="Gene3D" id="3.80.10.10">
    <property type="entry name" value="Ribonuclease Inhibitor"/>
    <property type="match status" value="1"/>
</dbReference>
<dbReference type="OrthoDB" id="676979at2759"/>
<dbReference type="EMBL" id="BMAO01016268">
    <property type="protein sequence ID" value="GFR07390.1"/>
    <property type="molecule type" value="Genomic_DNA"/>
</dbReference>
<protein>
    <submittedName>
        <fullName evidence="6">Uncharacterized protein</fullName>
    </submittedName>
</protein>
<dbReference type="PANTHER" id="PTHR24369">
    <property type="entry name" value="ANTIGEN BSP, PUTATIVE-RELATED"/>
    <property type="match status" value="1"/>
</dbReference>
<organism evidence="6 7">
    <name type="scientific">Trichonephila clavata</name>
    <name type="common">Joro spider</name>
    <name type="synonym">Nephila clavata</name>
    <dbReference type="NCBI Taxonomy" id="2740835"/>
    <lineage>
        <taxon>Eukaryota</taxon>
        <taxon>Metazoa</taxon>
        <taxon>Ecdysozoa</taxon>
        <taxon>Arthropoda</taxon>
        <taxon>Chelicerata</taxon>
        <taxon>Arachnida</taxon>
        <taxon>Araneae</taxon>
        <taxon>Araneomorphae</taxon>
        <taxon>Entelegynae</taxon>
        <taxon>Araneoidea</taxon>
        <taxon>Nephilidae</taxon>
        <taxon>Trichonephila</taxon>
    </lineage>
</organism>
<feature type="chain" id="PRO_5036463757" evidence="5">
    <location>
        <begin position="17"/>
        <end position="547"/>
    </location>
</feature>
<keyword evidence="7" id="KW-1185">Reference proteome</keyword>
<evidence type="ECO:0000256" key="1">
    <source>
        <dbReference type="ARBA" id="ARBA00022614"/>
    </source>
</evidence>
<dbReference type="InterPro" id="IPR050541">
    <property type="entry name" value="LRR_TM_domain-containing"/>
</dbReference>
<dbReference type="GO" id="GO:0005886">
    <property type="term" value="C:plasma membrane"/>
    <property type="evidence" value="ECO:0007669"/>
    <property type="project" value="TreeGrafter"/>
</dbReference>
<name>A0A8X6LF10_TRICU</name>
<keyword evidence="2 5" id="KW-0732">Signal</keyword>
<sequence length="547" mass="61477">MLRLFKINIFLHICLASIVIHFPQAEDLQTESSGVNNNVTTNEKAVVSFGSRIRSKATNQDLTIPPSQISNQLSVNNKEKSDPFENDVEQKLYPKQNDQVVSRKFFPGNSNVKKVKRIKKVKQPFHKTDISDTRHKFDGELSNNTLSKSNGGDIIFQPKELPGHFNRGNKNVNAVESVRKQQSEEGALIYGNTVSTISDKIPGVKNDTDKSVGNISNFSPISLNVKTPADVLNEKLETGMPVPCSCFWSEEDCGCDCNGSLIYDHFQELSNSFRPCINFSFTIKGGQHFSLPPNLFSKVGQVQNLHLKISNATFDYLFDATPYTSAFRGVAFENNALIELLGVRVRRGWNWTPLEYLKSPNRTGVEIRLEGCGLRRLSSDFKKVADGNVQTVTISDSRLEMIGSGAFAAFDDLIHLRLPRNQLSSIRRTDLPKEPLYLSEIDLRNNRLESLESDIFTEMPSLQTVSLAGNPLRILSEDTFSAVIGRAYLQGLSDFPLNCDCRLRWLKSHSLLHNDIVQENLRGLTCRRPPHLRGTPFKDLSKEHLMC</sequence>
<evidence type="ECO:0000256" key="4">
    <source>
        <dbReference type="SAM" id="MobiDB-lite"/>
    </source>
</evidence>
<dbReference type="InterPro" id="IPR003591">
    <property type="entry name" value="Leu-rich_rpt_typical-subtyp"/>
</dbReference>
<comment type="caution">
    <text evidence="6">The sequence shown here is derived from an EMBL/GenBank/DDBJ whole genome shotgun (WGS) entry which is preliminary data.</text>
</comment>
<dbReference type="PANTHER" id="PTHR24369:SF210">
    <property type="entry name" value="CHAOPTIN-RELATED"/>
    <property type="match status" value="1"/>
</dbReference>
<feature type="compositionally biased region" description="Polar residues" evidence="4">
    <location>
        <begin position="60"/>
        <end position="76"/>
    </location>
</feature>
<dbReference type="Proteomes" id="UP000887116">
    <property type="component" value="Unassembled WGS sequence"/>
</dbReference>
<dbReference type="InterPro" id="IPR032675">
    <property type="entry name" value="LRR_dom_sf"/>
</dbReference>
<dbReference type="SMART" id="SM00369">
    <property type="entry name" value="LRR_TYP"/>
    <property type="match status" value="2"/>
</dbReference>
<dbReference type="SUPFAM" id="SSF52058">
    <property type="entry name" value="L domain-like"/>
    <property type="match status" value="1"/>
</dbReference>
<dbReference type="AlphaFoldDB" id="A0A8X6LF10"/>
<accession>A0A8X6LF10</accession>